<evidence type="ECO:0000259" key="3">
    <source>
        <dbReference type="Pfam" id="PF13556"/>
    </source>
</evidence>
<feature type="domain" description="PucR C-terminal helix-turn-helix" evidence="3">
    <location>
        <begin position="505"/>
        <end position="562"/>
    </location>
</feature>
<dbReference type="RefSeq" id="WP_062006515.1">
    <property type="nucleotide sequence ID" value="NZ_CP012677.1"/>
</dbReference>
<dbReference type="Proteomes" id="UP000062833">
    <property type="component" value="Chromosome"/>
</dbReference>
<dbReference type="PANTHER" id="PTHR33744">
    <property type="entry name" value="CARBOHYDRATE DIACID REGULATOR"/>
    <property type="match status" value="1"/>
</dbReference>
<evidence type="ECO:0000313" key="4">
    <source>
        <dbReference type="EMBL" id="ALE92042.1"/>
    </source>
</evidence>
<evidence type="ECO:0008006" key="6">
    <source>
        <dbReference type="Google" id="ProtNLM"/>
    </source>
</evidence>
<protein>
    <recommendedName>
        <fullName evidence="6">PucR family transcriptional regulator</fullName>
    </recommendedName>
</protein>
<organism evidence="4 5">
    <name type="scientific">Arthrobacter alpinus</name>
    <dbReference type="NCBI Taxonomy" id="656366"/>
    <lineage>
        <taxon>Bacteria</taxon>
        <taxon>Bacillati</taxon>
        <taxon>Actinomycetota</taxon>
        <taxon>Actinomycetes</taxon>
        <taxon>Micrococcales</taxon>
        <taxon>Micrococcaceae</taxon>
        <taxon>Arthrobacter</taxon>
    </lineage>
</organism>
<dbReference type="InterPro" id="IPR042070">
    <property type="entry name" value="PucR_C-HTH_sf"/>
</dbReference>
<dbReference type="OrthoDB" id="2973014at2"/>
<dbReference type="EMBL" id="CP012677">
    <property type="protein sequence ID" value="ALE92042.1"/>
    <property type="molecule type" value="Genomic_DNA"/>
</dbReference>
<dbReference type="InterPro" id="IPR025736">
    <property type="entry name" value="PucR_C-HTH_dom"/>
</dbReference>
<feature type="region of interest" description="Disordered" evidence="1">
    <location>
        <begin position="200"/>
        <end position="233"/>
    </location>
</feature>
<evidence type="ECO:0000256" key="1">
    <source>
        <dbReference type="SAM" id="MobiDB-lite"/>
    </source>
</evidence>
<evidence type="ECO:0000259" key="2">
    <source>
        <dbReference type="Pfam" id="PF07905"/>
    </source>
</evidence>
<name>A0A0M4QF45_9MICC</name>
<sequence>MLPTVAEVLALPVFAAGKARVLAGSASLGNAVRWVHVVEAQDVTELLDGHELLLATGVGWPDGDGWIPGYIAELAAARVAGLVLELGTRYDQAPPRLVECCLSQDLPLVVLHRRIKFVTVTEAVHGRIIAEQMGALRARDEVHALFSELSLRGSPADYIVAQLGAVLGSPVVLENMAHQVVAFEPAGRPEEELLALWESRSRSAHRGRPEDSGHGSGKGSGNSGGEDTRTSVLGPESWLVTPVQARGTRWGYLIAFDGAPHPAGRALVLEQAAVALSLSRLADGTADHWVPASQHWLLASLLQGRYRSDVALRARFESMGLPVAQRRLCGLALRPVPGSPQADGTLPVGGVPATAEVTRLARSMGLNAVASWTGPAASETLLMALSVPEPGPGRVAPEAAIDTFAVKLQELANGQSPETGRAALAAGAVVEQVGALAASLQEALEVLGSVPRRSTAGTESVLHRSADRALRGLIGALRSDPRMQGYLERSLGALLHHDATQGSDLLPVLRAYLAHPGNRTKAAAGSHLSRSVFYQRLEVIERLLGVDLSDGEVIAGLQAAVIAWETIQAAQPR</sequence>
<keyword evidence="5" id="KW-1185">Reference proteome</keyword>
<dbReference type="AlphaFoldDB" id="A0A0M4QF45"/>
<proteinExistence type="predicted"/>
<dbReference type="Pfam" id="PF13556">
    <property type="entry name" value="HTH_30"/>
    <property type="match status" value="1"/>
</dbReference>
<dbReference type="InterPro" id="IPR051448">
    <property type="entry name" value="CdaR-like_regulators"/>
</dbReference>
<dbReference type="Pfam" id="PF07905">
    <property type="entry name" value="PucR"/>
    <property type="match status" value="1"/>
</dbReference>
<gene>
    <name evidence="4" type="ORF">AOC05_06360</name>
</gene>
<evidence type="ECO:0000313" key="5">
    <source>
        <dbReference type="Proteomes" id="UP000062833"/>
    </source>
</evidence>
<dbReference type="InterPro" id="IPR012914">
    <property type="entry name" value="PucR_dom"/>
</dbReference>
<feature type="domain" description="Purine catabolism PurC-like" evidence="2">
    <location>
        <begin position="7"/>
        <end position="128"/>
    </location>
</feature>
<reference evidence="5" key="1">
    <citation type="submission" date="2015-09" db="EMBL/GenBank/DDBJ databases">
        <title>Complete genome of Arthrobacter alpinus strain R3.8.</title>
        <authorList>
            <person name="See-Too W.S."/>
            <person name="Chan K.G."/>
        </authorList>
    </citation>
    <scope>NUCLEOTIDE SEQUENCE [LARGE SCALE GENOMIC DNA]</scope>
    <source>
        <strain evidence="5">R3.8</strain>
    </source>
</reference>
<dbReference type="KEGG" id="aaq:AOC05_06360"/>
<accession>A0A0M4QF45</accession>
<dbReference type="PANTHER" id="PTHR33744:SF1">
    <property type="entry name" value="DNA-BINDING TRANSCRIPTIONAL ACTIVATOR ADER"/>
    <property type="match status" value="1"/>
</dbReference>
<feature type="compositionally biased region" description="Gly residues" evidence="1">
    <location>
        <begin position="214"/>
        <end position="224"/>
    </location>
</feature>
<dbReference type="Gene3D" id="1.10.10.2840">
    <property type="entry name" value="PucR C-terminal helix-turn-helix domain"/>
    <property type="match status" value="1"/>
</dbReference>
<dbReference type="PATRIC" id="fig|656366.3.peg.1364"/>